<feature type="compositionally biased region" description="Basic and acidic residues" evidence="1">
    <location>
        <begin position="16"/>
        <end position="27"/>
    </location>
</feature>
<name>A0ABY5B403_CLOSE</name>
<evidence type="ECO:0000256" key="1">
    <source>
        <dbReference type="SAM" id="MobiDB-lite"/>
    </source>
</evidence>
<organism evidence="2 3">
    <name type="scientific">Clostridium septicum</name>
    <dbReference type="NCBI Taxonomy" id="1504"/>
    <lineage>
        <taxon>Bacteria</taxon>
        <taxon>Bacillati</taxon>
        <taxon>Bacillota</taxon>
        <taxon>Clostridia</taxon>
        <taxon>Eubacteriales</taxon>
        <taxon>Clostridiaceae</taxon>
        <taxon>Clostridium</taxon>
    </lineage>
</organism>
<sequence length="27" mass="3529">MPTKKETKKKRTWFQKKNEYSRWKKRS</sequence>
<accession>A0ABY5B403</accession>
<proteinExistence type="predicted"/>
<evidence type="ECO:0000313" key="3">
    <source>
        <dbReference type="Proteomes" id="UP001055437"/>
    </source>
</evidence>
<keyword evidence="3" id="KW-1185">Reference proteome</keyword>
<feature type="compositionally biased region" description="Basic residues" evidence="1">
    <location>
        <begin position="1"/>
        <end position="14"/>
    </location>
</feature>
<dbReference type="EMBL" id="CP099799">
    <property type="protein sequence ID" value="USS02542.1"/>
    <property type="molecule type" value="Genomic_DNA"/>
</dbReference>
<reference evidence="2" key="1">
    <citation type="submission" date="2022-06" db="EMBL/GenBank/DDBJ databases">
        <authorList>
            <person name="Holder M.E."/>
            <person name="Ajami N.J."/>
            <person name="Petrosino J.F."/>
        </authorList>
    </citation>
    <scope>NUCLEOTIDE SEQUENCE</scope>
    <source>
        <strain evidence="2">RMA 8861</strain>
    </source>
</reference>
<feature type="region of interest" description="Disordered" evidence="1">
    <location>
        <begin position="1"/>
        <end position="27"/>
    </location>
</feature>
<evidence type="ECO:0000313" key="2">
    <source>
        <dbReference type="EMBL" id="USS02542.1"/>
    </source>
</evidence>
<dbReference type="Proteomes" id="UP001055437">
    <property type="component" value="Chromosome"/>
</dbReference>
<gene>
    <name evidence="2" type="ORF">NH397_16005</name>
</gene>
<protein>
    <submittedName>
        <fullName evidence="2">Uncharacterized protein</fullName>
    </submittedName>
</protein>